<sequence length="175" mass="17915">MQARAHRRGGLARAVGVALVVRVLAHGEGLGVTGVVGGVRIEAALTAALAAVAPVTWVSRPAEVLRLAVVAARMRPLLPAVSALAPALALAALALAVRRLLAAVLRRGRLRVAVRRLLALGGLLPVRLLPRSLLGSRLRGAVVPAASDPESSHESNVPGLKGPGRPSSGGERLCR</sequence>
<name>A0ABP6M9I7_9ACTN</name>
<keyword evidence="2" id="KW-0812">Transmembrane</keyword>
<dbReference type="EMBL" id="BAAAUG010000002">
    <property type="protein sequence ID" value="GAA3079921.1"/>
    <property type="molecule type" value="Genomic_DNA"/>
</dbReference>
<feature type="transmembrane region" description="Helical" evidence="2">
    <location>
        <begin position="80"/>
        <end position="101"/>
    </location>
</feature>
<evidence type="ECO:0008006" key="5">
    <source>
        <dbReference type="Google" id="ProtNLM"/>
    </source>
</evidence>
<keyword evidence="4" id="KW-1185">Reference proteome</keyword>
<evidence type="ECO:0000256" key="2">
    <source>
        <dbReference type="SAM" id="Phobius"/>
    </source>
</evidence>
<comment type="caution">
    <text evidence="3">The sequence shown here is derived from an EMBL/GenBank/DDBJ whole genome shotgun (WGS) entry which is preliminary data.</text>
</comment>
<evidence type="ECO:0000313" key="3">
    <source>
        <dbReference type="EMBL" id="GAA3079921.1"/>
    </source>
</evidence>
<organism evidence="3 4">
    <name type="scientific">Streptomyces rectiviolaceus</name>
    <dbReference type="NCBI Taxonomy" id="332591"/>
    <lineage>
        <taxon>Bacteria</taxon>
        <taxon>Bacillati</taxon>
        <taxon>Actinomycetota</taxon>
        <taxon>Actinomycetes</taxon>
        <taxon>Kitasatosporales</taxon>
        <taxon>Streptomycetaceae</taxon>
        <taxon>Streptomyces</taxon>
    </lineage>
</organism>
<gene>
    <name evidence="3" type="ORF">GCM10010449_00080</name>
</gene>
<evidence type="ECO:0000256" key="1">
    <source>
        <dbReference type="SAM" id="MobiDB-lite"/>
    </source>
</evidence>
<accession>A0ABP6M9I7</accession>
<feature type="region of interest" description="Disordered" evidence="1">
    <location>
        <begin position="145"/>
        <end position="175"/>
    </location>
</feature>
<keyword evidence="2" id="KW-0472">Membrane</keyword>
<protein>
    <recommendedName>
        <fullName evidence="5">Integral membrane protein</fullName>
    </recommendedName>
</protein>
<dbReference type="Proteomes" id="UP001501637">
    <property type="component" value="Unassembled WGS sequence"/>
</dbReference>
<reference evidence="4" key="1">
    <citation type="journal article" date="2019" name="Int. J. Syst. Evol. Microbiol.">
        <title>The Global Catalogue of Microorganisms (GCM) 10K type strain sequencing project: providing services to taxonomists for standard genome sequencing and annotation.</title>
        <authorList>
            <consortium name="The Broad Institute Genomics Platform"/>
            <consortium name="The Broad Institute Genome Sequencing Center for Infectious Disease"/>
            <person name="Wu L."/>
            <person name="Ma J."/>
        </authorList>
    </citation>
    <scope>NUCLEOTIDE SEQUENCE [LARGE SCALE GENOMIC DNA]</scope>
    <source>
        <strain evidence="4">JCM 9092</strain>
    </source>
</reference>
<evidence type="ECO:0000313" key="4">
    <source>
        <dbReference type="Proteomes" id="UP001501637"/>
    </source>
</evidence>
<keyword evidence="2" id="KW-1133">Transmembrane helix</keyword>
<proteinExistence type="predicted"/>
<feature type="transmembrane region" description="Helical" evidence="2">
    <location>
        <begin position="41"/>
        <end position="59"/>
    </location>
</feature>